<dbReference type="eggNOG" id="COG1672">
    <property type="taxonomic scope" value="Bacteria"/>
</dbReference>
<dbReference type="OrthoDB" id="39416at2"/>
<dbReference type="PATRIC" id="fig|771875.3.peg.1599"/>
<protein>
    <recommendedName>
        <fullName evidence="3">ATP-binding protein</fullName>
    </recommendedName>
</protein>
<dbReference type="RefSeq" id="WP_014452079.1">
    <property type="nucleotide sequence ID" value="NC_017095.1"/>
</dbReference>
<evidence type="ECO:0000313" key="2">
    <source>
        <dbReference type="Proteomes" id="UP000007384"/>
    </source>
</evidence>
<keyword evidence="2" id="KW-1185">Reference proteome</keyword>
<organism evidence="1 2">
    <name type="scientific">Fervidobacterium pennivorans (strain DSM 9078 / Ven5)</name>
    <dbReference type="NCBI Taxonomy" id="771875"/>
    <lineage>
        <taxon>Bacteria</taxon>
        <taxon>Thermotogati</taxon>
        <taxon>Thermotogota</taxon>
        <taxon>Thermotogae</taxon>
        <taxon>Thermotogales</taxon>
        <taxon>Fervidobacteriaceae</taxon>
        <taxon>Fervidobacterium</taxon>
    </lineage>
</organism>
<dbReference type="Pfam" id="PF14516">
    <property type="entry name" value="AAA_35"/>
    <property type="match status" value="1"/>
</dbReference>
<dbReference type="SUPFAM" id="SSF52540">
    <property type="entry name" value="P-loop containing nucleoside triphosphate hydrolases"/>
    <property type="match status" value="1"/>
</dbReference>
<dbReference type="PANTHER" id="PTHR34301:SF8">
    <property type="entry name" value="ATPASE DOMAIN-CONTAINING PROTEIN"/>
    <property type="match status" value="1"/>
</dbReference>
<dbReference type="EMBL" id="CP003260">
    <property type="protein sequence ID" value="AFG35644.1"/>
    <property type="molecule type" value="Genomic_DNA"/>
</dbReference>
<dbReference type="InterPro" id="IPR027417">
    <property type="entry name" value="P-loop_NTPase"/>
</dbReference>
<name>H9UDQ1_FERPD</name>
<gene>
    <name evidence="1" type="ordered locus">Ferpe_1580</name>
</gene>
<dbReference type="HOGENOM" id="CLU_038452_0_0_0"/>
<accession>H9UDQ1</accession>
<evidence type="ECO:0008006" key="3">
    <source>
        <dbReference type="Google" id="ProtNLM"/>
    </source>
</evidence>
<reference evidence="1" key="1">
    <citation type="submission" date="2012-03" db="EMBL/GenBank/DDBJ databases">
        <title>Complete sequence of Fervidobacterium pennivorans DSM 9078.</title>
        <authorList>
            <consortium name="US DOE Joint Genome Institute"/>
            <person name="Lucas S."/>
            <person name="Han J."/>
            <person name="Lapidus A."/>
            <person name="Cheng J.-F."/>
            <person name="Goodwin L."/>
            <person name="Pitluck S."/>
            <person name="Peters L."/>
            <person name="Ovchinnikova G."/>
            <person name="Lu M."/>
            <person name="Detter J.C."/>
            <person name="Han C."/>
            <person name="Tapia R."/>
            <person name="Land M."/>
            <person name="Hauser L."/>
            <person name="Kyrpides N."/>
            <person name="Ivanova N."/>
            <person name="Pagani I."/>
            <person name="Noll K.M."/>
            <person name="Woyke T."/>
        </authorList>
    </citation>
    <scope>NUCLEOTIDE SEQUENCE</scope>
    <source>
        <strain evidence="1">DSM 9078</strain>
    </source>
</reference>
<dbReference type="STRING" id="771875.Ferpe_1580"/>
<dbReference type="Gene3D" id="3.40.50.300">
    <property type="entry name" value="P-loop containing nucleotide triphosphate hydrolases"/>
    <property type="match status" value="1"/>
</dbReference>
<dbReference type="AlphaFoldDB" id="H9UDQ1"/>
<dbReference type="PANTHER" id="PTHR34301">
    <property type="entry name" value="DNA-BINDING PROTEIN-RELATED"/>
    <property type="match status" value="1"/>
</dbReference>
<sequence>MRRFCTTGPVDKETCYYVERPVEMQKALEYIENYRYFTISAPRQTGKTTFLNDVRDKIKDKYLSIFLSFETYFTNNKNEFLKVFVDDIKRSIKWDYGKDVDIAVPENMEGIKGLFERLYEIEEKEIVLMIDEFELMNNSEVMNSFLHVIRGIYHRKKEVKLRSVILISVGYLSGVLSDNASPFNIAEHLWLPYFTKEQVYDLLSQHENETGQMFDEQVKELIWHNAAGQPGLTNALAYDLVENKAKNEKIITKQHFDKTLYDFLKVYINRNMENIVAKAKKEQEIMLRILFDPNKVEFDISDERIKFLYLHGVIDNCEGVCCVKVPLYYKKLYSYFKPKINGERDYMITLKDTIKTYITQDGGIDLNKLLERYIRYIEQRGGIMFNGRNYYEGVYQYNLDQFLSTYVEIIGGKVYPEAQICGGRVDLLVNVNNKEYLIEVKSNIWYDEYEKGKRQLLEYIKRRGLNEGWYVIFEKEIEESKYEKEEIEGRVLHIWWIKTGYEKPSRM</sequence>
<proteinExistence type="predicted"/>
<dbReference type="Proteomes" id="UP000007384">
    <property type="component" value="Chromosome"/>
</dbReference>
<evidence type="ECO:0000313" key="1">
    <source>
        <dbReference type="EMBL" id="AFG35644.1"/>
    </source>
</evidence>
<dbReference type="KEGG" id="fpe:Ferpe_1580"/>